<feature type="compositionally biased region" description="Polar residues" evidence="1">
    <location>
        <begin position="336"/>
        <end position="364"/>
    </location>
</feature>
<dbReference type="PANTHER" id="PTHR23021:SF11">
    <property type="entry name" value="SERPENTINE RECEPTOR, CLASS T"/>
    <property type="match status" value="1"/>
</dbReference>
<organism evidence="3 4">
    <name type="scientific">Ditylenchus destructor</name>
    <dbReference type="NCBI Taxonomy" id="166010"/>
    <lineage>
        <taxon>Eukaryota</taxon>
        <taxon>Metazoa</taxon>
        <taxon>Ecdysozoa</taxon>
        <taxon>Nematoda</taxon>
        <taxon>Chromadorea</taxon>
        <taxon>Rhabditida</taxon>
        <taxon>Tylenchina</taxon>
        <taxon>Tylenchomorpha</taxon>
        <taxon>Sphaerularioidea</taxon>
        <taxon>Anguinidae</taxon>
        <taxon>Anguininae</taxon>
        <taxon>Ditylenchus</taxon>
    </lineage>
</organism>
<evidence type="ECO:0000256" key="2">
    <source>
        <dbReference type="SAM" id="Phobius"/>
    </source>
</evidence>
<feature type="transmembrane region" description="Helical" evidence="2">
    <location>
        <begin position="204"/>
        <end position="224"/>
    </location>
</feature>
<evidence type="ECO:0000256" key="1">
    <source>
        <dbReference type="SAM" id="MobiDB-lite"/>
    </source>
</evidence>
<dbReference type="Pfam" id="PF10321">
    <property type="entry name" value="7TM_GPCR_Srt"/>
    <property type="match status" value="1"/>
</dbReference>
<dbReference type="Proteomes" id="UP001201812">
    <property type="component" value="Unassembled WGS sequence"/>
</dbReference>
<feature type="transmembrane region" description="Helical" evidence="2">
    <location>
        <begin position="33"/>
        <end position="57"/>
    </location>
</feature>
<evidence type="ECO:0000313" key="4">
    <source>
        <dbReference type="Proteomes" id="UP001201812"/>
    </source>
</evidence>
<dbReference type="Gene3D" id="1.20.1070.10">
    <property type="entry name" value="Rhodopsin 7-helix transmembrane proteins"/>
    <property type="match status" value="1"/>
</dbReference>
<feature type="transmembrane region" description="Helical" evidence="2">
    <location>
        <begin position="275"/>
        <end position="298"/>
    </location>
</feature>
<dbReference type="InterPro" id="IPR019425">
    <property type="entry name" value="7TM_GPCR_serpentine_rcpt_Srt"/>
</dbReference>
<comment type="caution">
    <text evidence="3">The sequence shown here is derived from an EMBL/GenBank/DDBJ whole genome shotgun (WGS) entry which is preliminary data.</text>
</comment>
<feature type="region of interest" description="Disordered" evidence="1">
    <location>
        <begin position="320"/>
        <end position="364"/>
    </location>
</feature>
<accession>A0AAD4NEZ5</accession>
<feature type="transmembrane region" description="Helical" evidence="2">
    <location>
        <begin position="245"/>
        <end position="269"/>
    </location>
</feature>
<gene>
    <name evidence="3" type="ORF">DdX_00294</name>
</gene>
<feature type="transmembrane region" description="Helical" evidence="2">
    <location>
        <begin position="148"/>
        <end position="165"/>
    </location>
</feature>
<dbReference type="AlphaFoldDB" id="A0AAD4NEZ5"/>
<proteinExistence type="predicted"/>
<dbReference type="EMBL" id="JAKKPZ010000001">
    <property type="protein sequence ID" value="KAI1728138.1"/>
    <property type="molecule type" value="Genomic_DNA"/>
</dbReference>
<keyword evidence="2" id="KW-1133">Transmembrane helix</keyword>
<name>A0AAD4NEZ5_9BILA</name>
<keyword evidence="4" id="KW-1185">Reference proteome</keyword>
<feature type="compositionally biased region" description="Basic residues" evidence="1">
    <location>
        <begin position="326"/>
        <end position="335"/>
    </location>
</feature>
<keyword evidence="2" id="KW-0812">Transmembrane</keyword>
<sequence>MDMYLFHYDEYELLYNCSFYNISMIPLEQRQHVGMGALFIALYFIFEILYIPCIIAIKKHTDSPCYKIMFYIGINDMICMCFNGFLTGYFAIMGSVFCSYPTFIYVCGNTALALWASETVAEVTLALNRCIAICSPKWEYILFKGYKTWLWMALPTIYAAYWWTFTKPILFSGIYMSWFFNPHVGYFDDFGLIYDNEVHINHNYFVIVGLTLTYSAFAVMLFVKSKKVAAGGQANQAQHNYSQKMIFLQVVMISMINAVAAAVYVYMQFFRINQLIIYLGQIAWLLAHGIPPVIYLAMNKTLRRDTAKMLIHALQKAGPTVSSHHQSGHHGHHNAQHVTTITSNKQSTPTQPWSNNSTIGAGVH</sequence>
<protein>
    <submittedName>
        <fullName evidence="3">Serpentine type 7TM GPCR chemoreceptor srt domain-containing protein</fullName>
    </submittedName>
</protein>
<dbReference type="PANTHER" id="PTHR23021">
    <property type="entry name" value="SERPENTINE RECEPTOR, CLASS T"/>
    <property type="match status" value="1"/>
</dbReference>
<evidence type="ECO:0000313" key="3">
    <source>
        <dbReference type="EMBL" id="KAI1728138.1"/>
    </source>
</evidence>
<dbReference type="SUPFAM" id="SSF81321">
    <property type="entry name" value="Family A G protein-coupled receptor-like"/>
    <property type="match status" value="1"/>
</dbReference>
<keyword evidence="2" id="KW-0472">Membrane</keyword>
<reference evidence="3" key="1">
    <citation type="submission" date="2022-01" db="EMBL/GenBank/DDBJ databases">
        <title>Genome Sequence Resource for Two Populations of Ditylenchus destructor, the Migratory Endoparasitic Phytonematode.</title>
        <authorList>
            <person name="Zhang H."/>
            <person name="Lin R."/>
            <person name="Xie B."/>
        </authorList>
    </citation>
    <scope>NUCLEOTIDE SEQUENCE</scope>
    <source>
        <strain evidence="3">BazhouSP</strain>
    </source>
</reference>
<feature type="transmembrane region" description="Helical" evidence="2">
    <location>
        <begin position="69"/>
        <end position="91"/>
    </location>
</feature>